<dbReference type="RefSeq" id="WP_331374858.1">
    <property type="nucleotide sequence ID" value="NZ_CP133148.1"/>
</dbReference>
<gene>
    <name evidence="1" type="ORF">RB548_10495</name>
</gene>
<organism evidence="1 2">
    <name type="scientific">Sinorhizobium chiapasense</name>
    <dbReference type="NCBI Taxonomy" id="501572"/>
    <lineage>
        <taxon>Bacteria</taxon>
        <taxon>Pseudomonadati</taxon>
        <taxon>Pseudomonadota</taxon>
        <taxon>Alphaproteobacteria</taxon>
        <taxon>Hyphomicrobiales</taxon>
        <taxon>Rhizobiaceae</taxon>
        <taxon>Sinorhizobium/Ensifer group</taxon>
        <taxon>Sinorhizobium</taxon>
    </lineage>
</organism>
<protein>
    <submittedName>
        <fullName evidence="1">Uncharacterized protein</fullName>
    </submittedName>
</protein>
<keyword evidence="2" id="KW-1185">Reference proteome</keyword>
<name>A0ABZ2BGA6_9HYPH</name>
<sequence>MYAGAMLDDAATGPFWTPPLPVDRDKLSPSILRELDQRGERQAFKAYVLQIYDAPDGKPSGVFEIAFCPKTGMACAIYESEAPDEHDANRRVVVMTDPHWLAAATPRDAAGTFFQLLVDTAPEA</sequence>
<dbReference type="EMBL" id="CP133148">
    <property type="protein sequence ID" value="WVT05783.1"/>
    <property type="molecule type" value="Genomic_DNA"/>
</dbReference>
<evidence type="ECO:0000313" key="1">
    <source>
        <dbReference type="EMBL" id="WVT05783.1"/>
    </source>
</evidence>
<dbReference type="Proteomes" id="UP001432360">
    <property type="component" value="Chromosome"/>
</dbReference>
<evidence type="ECO:0000313" key="2">
    <source>
        <dbReference type="Proteomes" id="UP001432360"/>
    </source>
</evidence>
<reference evidence="1" key="1">
    <citation type="submission" date="2023-08" db="EMBL/GenBank/DDBJ databases">
        <title>Complete genome sequence of Sinorhizobium chiapanecum ITTG S70 isolated from Acaciella angustissima nodules in Chiapas-Mexico.</title>
        <authorList>
            <person name="Rincon-Rosales R."/>
            <person name="Rogel M.A."/>
            <person name="Rincon-Medina C.I."/>
            <person name="Guerrero G."/>
            <person name="Manzano-Gomez L.A."/>
            <person name="Lopez-Lopez A."/>
            <person name="Rincon Molina F.A."/>
            <person name="Martinez-Romero E."/>
        </authorList>
    </citation>
    <scope>NUCLEOTIDE SEQUENCE</scope>
    <source>
        <strain evidence="1">ITTG S70</strain>
    </source>
</reference>
<accession>A0ABZ2BGA6</accession>
<proteinExistence type="predicted"/>